<accession>A0A0M1N1H8</accession>
<dbReference type="Pfam" id="PF10764">
    <property type="entry name" value="Gin"/>
    <property type="match status" value="1"/>
</dbReference>
<evidence type="ECO:0000313" key="2">
    <source>
        <dbReference type="Proteomes" id="UP000036932"/>
    </source>
</evidence>
<dbReference type="RefSeq" id="WP_053490729.1">
    <property type="nucleotide sequence ID" value="NZ_JBCMXJ010000004.1"/>
</dbReference>
<dbReference type="OrthoDB" id="2886653at2"/>
<protein>
    <submittedName>
        <fullName evidence="1">Inhibitor of sigma-G Gin</fullName>
    </submittedName>
</protein>
<dbReference type="AlphaFoldDB" id="A0A0M1N1H8"/>
<dbReference type="PATRIC" id="fig|1705565.3.peg.1098"/>
<evidence type="ECO:0000313" key="1">
    <source>
        <dbReference type="EMBL" id="KOR75865.1"/>
    </source>
</evidence>
<name>A0A0M1N1H8_9BACL</name>
<dbReference type="InterPro" id="IPR019700">
    <property type="entry name" value="Sigma-G_inhibitor_Gin"/>
</dbReference>
<gene>
    <name evidence="1" type="ORF">AM231_24665</name>
</gene>
<dbReference type="EMBL" id="LIUT01000008">
    <property type="protein sequence ID" value="KOR75865.1"/>
    <property type="molecule type" value="Genomic_DNA"/>
</dbReference>
<keyword evidence="2" id="KW-1185">Reference proteome</keyword>
<sequence>MEELTEHVCIICDQSKTEGILIVSQFVCEDCESEIVHTNAEDAKYHFFIHQLKQIAMPKNA</sequence>
<reference evidence="2" key="1">
    <citation type="submission" date="2015-08" db="EMBL/GenBank/DDBJ databases">
        <title>Genome sequencing project for genomic taxonomy and phylogenomics of Bacillus-like bacteria.</title>
        <authorList>
            <person name="Liu B."/>
            <person name="Wang J."/>
            <person name="Zhu Y."/>
            <person name="Liu G."/>
            <person name="Chen Q."/>
            <person name="Chen Z."/>
            <person name="Lan J."/>
            <person name="Che J."/>
            <person name="Ge C."/>
            <person name="Shi H."/>
            <person name="Pan Z."/>
            <person name="Liu X."/>
        </authorList>
    </citation>
    <scope>NUCLEOTIDE SEQUENCE [LARGE SCALE GENOMIC DNA]</scope>
    <source>
        <strain evidence="2">FJAT-22460</strain>
    </source>
</reference>
<dbReference type="Proteomes" id="UP000036932">
    <property type="component" value="Unassembled WGS sequence"/>
</dbReference>
<comment type="caution">
    <text evidence="1">The sequence shown here is derived from an EMBL/GenBank/DDBJ whole genome shotgun (WGS) entry which is preliminary data.</text>
</comment>
<organism evidence="1 2">
    <name type="scientific">Paenibacillus solani</name>
    <dbReference type="NCBI Taxonomy" id="1705565"/>
    <lineage>
        <taxon>Bacteria</taxon>
        <taxon>Bacillati</taxon>
        <taxon>Bacillota</taxon>
        <taxon>Bacilli</taxon>
        <taxon>Bacillales</taxon>
        <taxon>Paenibacillaceae</taxon>
        <taxon>Paenibacillus</taxon>
    </lineage>
</organism>
<proteinExistence type="predicted"/>